<accession>A0A7S1WS71</accession>
<name>A0A7S1WS71_ALECA</name>
<keyword evidence="1" id="KW-0175">Coiled coil</keyword>
<protein>
    <submittedName>
        <fullName evidence="2">Uncharacterized protein</fullName>
    </submittedName>
</protein>
<reference evidence="2" key="1">
    <citation type="submission" date="2021-01" db="EMBL/GenBank/DDBJ databases">
        <authorList>
            <person name="Corre E."/>
            <person name="Pelletier E."/>
            <person name="Niang G."/>
            <person name="Scheremetjew M."/>
            <person name="Finn R."/>
            <person name="Kale V."/>
            <person name="Holt S."/>
            <person name="Cochrane G."/>
            <person name="Meng A."/>
            <person name="Brown T."/>
            <person name="Cohen L."/>
        </authorList>
    </citation>
    <scope>NUCLEOTIDE SEQUENCE</scope>
    <source>
        <strain evidence="2">OF101</strain>
    </source>
</reference>
<proteinExistence type="predicted"/>
<sequence>MAELDDGDGQDYAPAEVQDIKALRRELRRMRRGREILGMRVKKARRELARTRKRQKEAEKGVMENEAAVAVISQRLGCAAEGLPEIDEWRVIMTEHKLREKELDHQIMNEKEAHEERVKQLEEELKKGGRPETAKSLEAAETRAKRWAADERCGRIQAVRDYLKGELEGISLEELRELVRPPDAEGAEKEEEEDGVALGLRQYDELLRAALEELREGHEQAVRDARRLCNLELGRRDALLKALAYNVLTRGLEDIKLCTPTERGALRELLKDVESVCSSRLRAGEAAH</sequence>
<feature type="coiled-coil region" evidence="1">
    <location>
        <begin position="200"/>
        <end position="228"/>
    </location>
</feature>
<dbReference type="EMBL" id="HBGE01101421">
    <property type="protein sequence ID" value="CAD9183668.1"/>
    <property type="molecule type" value="Transcribed_RNA"/>
</dbReference>
<evidence type="ECO:0000256" key="1">
    <source>
        <dbReference type="SAM" id="Coils"/>
    </source>
</evidence>
<evidence type="ECO:0000313" key="2">
    <source>
        <dbReference type="EMBL" id="CAD9183668.1"/>
    </source>
</evidence>
<dbReference type="AlphaFoldDB" id="A0A7S1WS71"/>
<gene>
    <name evidence="2" type="ORF">ACAT0790_LOCUS60440</name>
</gene>
<organism evidence="2">
    <name type="scientific">Alexandrium catenella</name>
    <name type="common">Red tide dinoflagellate</name>
    <name type="synonym">Gonyaulax catenella</name>
    <dbReference type="NCBI Taxonomy" id="2925"/>
    <lineage>
        <taxon>Eukaryota</taxon>
        <taxon>Sar</taxon>
        <taxon>Alveolata</taxon>
        <taxon>Dinophyceae</taxon>
        <taxon>Gonyaulacales</taxon>
        <taxon>Pyrocystaceae</taxon>
        <taxon>Alexandrium</taxon>
    </lineage>
</organism>